<evidence type="ECO:0008006" key="4">
    <source>
        <dbReference type="Google" id="ProtNLM"/>
    </source>
</evidence>
<name>A0A4Y2JXT6_ARAVE</name>
<reference evidence="2 3" key="1">
    <citation type="journal article" date="2019" name="Sci. Rep.">
        <title>Orb-weaving spider Araneus ventricosus genome elucidates the spidroin gene catalogue.</title>
        <authorList>
            <person name="Kono N."/>
            <person name="Nakamura H."/>
            <person name="Ohtoshi R."/>
            <person name="Moran D.A.P."/>
            <person name="Shinohara A."/>
            <person name="Yoshida Y."/>
            <person name="Fujiwara M."/>
            <person name="Mori M."/>
            <person name="Tomita M."/>
            <person name="Arakawa K."/>
        </authorList>
    </citation>
    <scope>NUCLEOTIDE SEQUENCE [LARGE SCALE GENOMIC DNA]</scope>
</reference>
<dbReference type="GO" id="GO:0042302">
    <property type="term" value="F:structural constituent of cuticle"/>
    <property type="evidence" value="ECO:0007669"/>
    <property type="project" value="UniProtKB-UniRule"/>
</dbReference>
<keyword evidence="3" id="KW-1185">Reference proteome</keyword>
<dbReference type="EMBL" id="BGPR01003981">
    <property type="protein sequence ID" value="GBM94575.1"/>
    <property type="molecule type" value="Genomic_DNA"/>
</dbReference>
<organism evidence="2 3">
    <name type="scientific">Araneus ventricosus</name>
    <name type="common">Orbweaver spider</name>
    <name type="synonym">Epeira ventricosa</name>
    <dbReference type="NCBI Taxonomy" id="182803"/>
    <lineage>
        <taxon>Eukaryota</taxon>
        <taxon>Metazoa</taxon>
        <taxon>Ecdysozoa</taxon>
        <taxon>Arthropoda</taxon>
        <taxon>Chelicerata</taxon>
        <taxon>Arachnida</taxon>
        <taxon>Araneae</taxon>
        <taxon>Araneomorphae</taxon>
        <taxon>Entelegynae</taxon>
        <taxon>Araneoidea</taxon>
        <taxon>Araneidae</taxon>
        <taxon>Araneus</taxon>
    </lineage>
</organism>
<comment type="caution">
    <text evidence="2">The sequence shown here is derived from an EMBL/GenBank/DDBJ whole genome shotgun (WGS) entry which is preliminary data.</text>
</comment>
<gene>
    <name evidence="2" type="ORF">AVEN_198324_1</name>
</gene>
<accession>A0A4Y2JXT6</accession>
<sequence>MTRTTPSLAPPSQNFRTTRVRGRLTYIRFNAHLWQGYDFDYKVVDGRGNTHYHKAEADAKGTVRGTCGYKEIQGVYRVVDYMADASGFHAKIKTNELGTDGKSPA</sequence>
<evidence type="ECO:0000313" key="2">
    <source>
        <dbReference type="EMBL" id="GBM94575.1"/>
    </source>
</evidence>
<dbReference type="Proteomes" id="UP000499080">
    <property type="component" value="Unassembled WGS sequence"/>
</dbReference>
<proteinExistence type="predicted"/>
<dbReference type="AlphaFoldDB" id="A0A4Y2JXT6"/>
<evidence type="ECO:0000256" key="1">
    <source>
        <dbReference type="PROSITE-ProRule" id="PRU00497"/>
    </source>
</evidence>
<dbReference type="PROSITE" id="PS51155">
    <property type="entry name" value="CHIT_BIND_RR_2"/>
    <property type="match status" value="1"/>
</dbReference>
<dbReference type="InterPro" id="IPR000618">
    <property type="entry name" value="Insect_cuticle"/>
</dbReference>
<keyword evidence="1" id="KW-0193">Cuticle</keyword>
<evidence type="ECO:0000313" key="3">
    <source>
        <dbReference type="Proteomes" id="UP000499080"/>
    </source>
</evidence>
<dbReference type="Pfam" id="PF00379">
    <property type="entry name" value="Chitin_bind_4"/>
    <property type="match status" value="1"/>
</dbReference>
<dbReference type="OrthoDB" id="6423756at2759"/>
<protein>
    <recommendedName>
        <fullName evidence="4">Cuticle protein 16.8</fullName>
    </recommendedName>
</protein>